<dbReference type="SUPFAM" id="SSF47413">
    <property type="entry name" value="lambda repressor-like DNA-binding domains"/>
    <property type="match status" value="1"/>
</dbReference>
<sequence length="72" mass="8457">MMINYDPFWQTLKNKNVTTYALINKFNISNGTLYRMRKGLPITTNTIDQFCKILNCSVEDIILYIDDSNFLL</sequence>
<evidence type="ECO:0000259" key="1">
    <source>
        <dbReference type="Pfam" id="PF13443"/>
    </source>
</evidence>
<organism evidence="2 3">
    <name type="scientific">Lachnotalea glycerini</name>
    <dbReference type="NCBI Taxonomy" id="1763509"/>
    <lineage>
        <taxon>Bacteria</taxon>
        <taxon>Bacillati</taxon>
        <taxon>Bacillota</taxon>
        <taxon>Clostridia</taxon>
        <taxon>Lachnospirales</taxon>
        <taxon>Lachnospiraceae</taxon>
        <taxon>Lachnotalea</taxon>
    </lineage>
</organism>
<reference evidence="2 3" key="1">
    <citation type="journal article" date="2017" name="Genome Announc.">
        <title>Draft Genome Sequence of a Sporulating and Motile Strain of Lachnotalea glycerini Isolated from Water in Quebec City, Canada.</title>
        <authorList>
            <person name="Maheux A.F."/>
            <person name="Boudreau D.K."/>
            <person name="Berube E."/>
            <person name="Boissinot M."/>
            <person name="Raymond F."/>
            <person name="Brodeur S."/>
            <person name="Corbeil J."/>
            <person name="Isabel S."/>
            <person name="Omar R.F."/>
            <person name="Bergeron M.G."/>
        </authorList>
    </citation>
    <scope>NUCLEOTIDE SEQUENCE [LARGE SCALE GENOMIC DNA]</scope>
    <source>
        <strain evidence="2 3">CCRI-19302</strain>
    </source>
</reference>
<dbReference type="InterPro" id="IPR010982">
    <property type="entry name" value="Lambda_DNA-bd_dom_sf"/>
</dbReference>
<accession>A0A371J1R0</accession>
<name>A0A371J1R0_9FIRM</name>
<dbReference type="InterPro" id="IPR001387">
    <property type="entry name" value="Cro/C1-type_HTH"/>
</dbReference>
<dbReference type="AlphaFoldDB" id="A0A371J1R0"/>
<proteinExistence type="predicted"/>
<dbReference type="Proteomes" id="UP000216411">
    <property type="component" value="Unassembled WGS sequence"/>
</dbReference>
<dbReference type="Pfam" id="PF13443">
    <property type="entry name" value="HTH_26"/>
    <property type="match status" value="1"/>
</dbReference>
<evidence type="ECO:0000313" key="3">
    <source>
        <dbReference type="Proteomes" id="UP000216411"/>
    </source>
</evidence>
<dbReference type="EMBL" id="NOKA02000140">
    <property type="protein sequence ID" value="RDY26634.1"/>
    <property type="molecule type" value="Genomic_DNA"/>
</dbReference>
<protein>
    <submittedName>
        <fullName evidence="2">XRE family transcriptional regulator</fullName>
    </submittedName>
</protein>
<dbReference type="OrthoDB" id="9807880at2"/>
<gene>
    <name evidence="2" type="ORF">CG710_021560</name>
</gene>
<evidence type="ECO:0000313" key="2">
    <source>
        <dbReference type="EMBL" id="RDY26634.1"/>
    </source>
</evidence>
<dbReference type="GO" id="GO:0003677">
    <property type="term" value="F:DNA binding"/>
    <property type="evidence" value="ECO:0007669"/>
    <property type="project" value="InterPro"/>
</dbReference>
<comment type="caution">
    <text evidence="2">The sequence shown here is derived from an EMBL/GenBank/DDBJ whole genome shotgun (WGS) entry which is preliminary data.</text>
</comment>
<keyword evidence="3" id="KW-1185">Reference proteome</keyword>
<feature type="domain" description="HTH cro/C1-type" evidence="1">
    <location>
        <begin position="9"/>
        <end position="67"/>
    </location>
</feature>
<dbReference type="Gene3D" id="1.10.260.40">
    <property type="entry name" value="lambda repressor-like DNA-binding domains"/>
    <property type="match status" value="1"/>
</dbReference>